<feature type="site" description="Important for catalytic activity" evidence="11">
    <location>
        <position position="996"/>
    </location>
</feature>
<dbReference type="InterPro" id="IPR050722">
    <property type="entry name" value="Pyruvate:ferred/Flavod_OxRd"/>
</dbReference>
<protein>
    <recommendedName>
        <fullName evidence="9">Pyruvate:ferredoxin oxidoreductase</fullName>
        <ecNumber evidence="9">1.2.7.1</ecNumber>
    </recommendedName>
    <alternativeName>
        <fullName evidence="9">Pyruvate synthase</fullName>
    </alternativeName>
</protein>
<evidence type="ECO:0000256" key="4">
    <source>
        <dbReference type="ARBA" id="ARBA00022723"/>
    </source>
</evidence>
<feature type="binding site" evidence="10">
    <location>
        <position position="817"/>
    </location>
    <ligand>
        <name>thiamine diphosphate</name>
        <dbReference type="ChEBI" id="CHEBI:58937"/>
    </ligand>
</feature>
<dbReference type="InterPro" id="IPR029061">
    <property type="entry name" value="THDP-binding"/>
</dbReference>
<dbReference type="PROSITE" id="PS00198">
    <property type="entry name" value="4FE4S_FER_1"/>
    <property type="match status" value="2"/>
</dbReference>
<dbReference type="OrthoDB" id="9794954at2"/>
<feature type="binding site" evidence="12">
    <location>
        <position position="745"/>
    </location>
    <ligand>
        <name>[4Fe-4S] cluster</name>
        <dbReference type="ChEBI" id="CHEBI:49883"/>
        <label>2</label>
    </ligand>
</feature>
<name>A0A1B7LEG7_9FIRM</name>
<dbReference type="Pfam" id="PF01558">
    <property type="entry name" value="POR"/>
    <property type="match status" value="1"/>
</dbReference>
<dbReference type="InterPro" id="IPR017896">
    <property type="entry name" value="4Fe4S_Fe-S-bd"/>
</dbReference>
<dbReference type="FunFam" id="3.40.50.920:FF:000007">
    <property type="entry name" value="Pyruvate:ferredoxin (Flavodoxin) oxidoreductase"/>
    <property type="match status" value="1"/>
</dbReference>
<keyword evidence="3 12" id="KW-0004">4Fe-4S</keyword>
<gene>
    <name evidence="14" type="ORF">A6M21_09715</name>
</gene>
<dbReference type="Gene3D" id="3.40.50.970">
    <property type="match status" value="2"/>
</dbReference>
<feature type="binding site" evidence="12">
    <location>
        <position position="692"/>
    </location>
    <ligand>
        <name>[4Fe-4S] cluster</name>
        <dbReference type="ChEBI" id="CHEBI:49883"/>
        <label>1</label>
    </ligand>
</feature>
<feature type="domain" description="4Fe-4S ferredoxin-type" evidence="13">
    <location>
        <begin position="680"/>
        <end position="709"/>
    </location>
</feature>
<keyword evidence="8 12" id="KW-0411">Iron-sulfur</keyword>
<dbReference type="InterPro" id="IPR009014">
    <property type="entry name" value="Transketo_C/PFOR_II"/>
</dbReference>
<dbReference type="Gene3D" id="4.10.780.10">
    <property type="entry name" value="Pyruvate-flavodoxin oxidoreductase, EKR domain"/>
    <property type="match status" value="1"/>
</dbReference>
<feature type="binding site" evidence="12">
    <location>
        <position position="815"/>
    </location>
    <ligand>
        <name>[4Fe-4S] cluster</name>
        <dbReference type="ChEBI" id="CHEBI:49883"/>
        <label>3</label>
    </ligand>
</feature>
<dbReference type="InterPro" id="IPR011895">
    <property type="entry name" value="Pyrv_flavodox_OxRed"/>
</dbReference>
<dbReference type="RefSeq" id="WP_066668076.1">
    <property type="nucleotide sequence ID" value="NZ_LYVF01000158.1"/>
</dbReference>
<feature type="binding site" evidence="12">
    <location>
        <position position="699"/>
    </location>
    <ligand>
        <name>[4Fe-4S] cluster</name>
        <dbReference type="ChEBI" id="CHEBI:49883"/>
        <label>2</label>
    </ligand>
</feature>
<dbReference type="Proteomes" id="UP000078532">
    <property type="component" value="Unassembled WGS sequence"/>
</dbReference>
<evidence type="ECO:0000256" key="1">
    <source>
        <dbReference type="ARBA" id="ARBA00009032"/>
    </source>
</evidence>
<dbReference type="SUPFAM" id="SSF52922">
    <property type="entry name" value="TK C-terminal domain-like"/>
    <property type="match status" value="1"/>
</dbReference>
<dbReference type="InterPro" id="IPR011766">
    <property type="entry name" value="TPP_enzyme_TPP-bd"/>
</dbReference>
<feature type="binding site" evidence="12">
    <location>
        <position position="1071"/>
    </location>
    <ligand>
        <name>[4Fe-4S] cluster</name>
        <dbReference type="ChEBI" id="CHEBI:49883"/>
        <label>3</label>
    </ligand>
</feature>
<dbReference type="PANTHER" id="PTHR32154:SF0">
    <property type="entry name" value="PYRUVATE-FLAVODOXIN OXIDOREDUCTASE-RELATED"/>
    <property type="match status" value="1"/>
</dbReference>
<dbReference type="GO" id="GO:0030976">
    <property type="term" value="F:thiamine pyrophosphate binding"/>
    <property type="evidence" value="ECO:0007669"/>
    <property type="project" value="InterPro"/>
</dbReference>
<dbReference type="InterPro" id="IPR017900">
    <property type="entry name" value="4Fe4S_Fe_S_CS"/>
</dbReference>
<feature type="domain" description="4Fe-4S ferredoxin-type" evidence="13">
    <location>
        <begin position="736"/>
        <end position="767"/>
    </location>
</feature>
<keyword evidence="14" id="KW-0670">Pyruvate</keyword>
<evidence type="ECO:0000256" key="8">
    <source>
        <dbReference type="ARBA" id="ARBA00023014"/>
    </source>
</evidence>
<dbReference type="InterPro" id="IPR037112">
    <property type="entry name" value="Pyrv-flavodox_OxR_EKR_sf"/>
</dbReference>
<dbReference type="Pfam" id="PF17147">
    <property type="entry name" value="PFOR_II"/>
    <property type="match status" value="1"/>
</dbReference>
<accession>A0A1B7LEG7</accession>
<dbReference type="Pfam" id="PF12838">
    <property type="entry name" value="Fer4_7"/>
    <property type="match status" value="1"/>
</dbReference>
<dbReference type="EMBL" id="LYVF01000158">
    <property type="protein sequence ID" value="OAT81681.1"/>
    <property type="molecule type" value="Genomic_DNA"/>
</dbReference>
<dbReference type="FunFam" id="3.40.50.970:FF:000012">
    <property type="entry name" value="Pyruvate:ferredoxin (Flavodoxin) oxidoreductase"/>
    <property type="match status" value="1"/>
</dbReference>
<comment type="similarity">
    <text evidence="1 9">Belongs to the pyruvate:ferredoxin/flavodoxin oxidoreductase family.</text>
</comment>
<dbReference type="Gene3D" id="3.30.70.20">
    <property type="match status" value="1"/>
</dbReference>
<evidence type="ECO:0000259" key="13">
    <source>
        <dbReference type="PROSITE" id="PS51379"/>
    </source>
</evidence>
<dbReference type="NCBIfam" id="TIGR02176">
    <property type="entry name" value="pyruv_ox_red"/>
    <property type="match status" value="1"/>
</dbReference>
<dbReference type="FunFam" id="3.40.920.10:FF:000001">
    <property type="entry name" value="Pyruvate:ferredoxin (Flavodoxin) oxidoreductase"/>
    <property type="match status" value="1"/>
</dbReference>
<feature type="binding site" evidence="12">
    <location>
        <position position="840"/>
    </location>
    <ligand>
        <name>[4Fe-4S] cluster</name>
        <dbReference type="ChEBI" id="CHEBI:49883"/>
        <label>3</label>
    </ligand>
</feature>
<dbReference type="AlphaFoldDB" id="A0A1B7LEG7"/>
<evidence type="ECO:0000313" key="14">
    <source>
        <dbReference type="EMBL" id="OAT81681.1"/>
    </source>
</evidence>
<dbReference type="CDD" id="cd07034">
    <property type="entry name" value="TPP_PYR_PFOR_IOR-alpha_like"/>
    <property type="match status" value="1"/>
</dbReference>
<dbReference type="InterPro" id="IPR019456">
    <property type="entry name" value="Pyrv-flavodox_OxRtase_EKR"/>
</dbReference>
<evidence type="ECO:0000256" key="2">
    <source>
        <dbReference type="ARBA" id="ARBA00022448"/>
    </source>
</evidence>
<keyword evidence="7 12" id="KW-0408">Iron</keyword>
<comment type="caution">
    <text evidence="14">The sequence shown here is derived from an EMBL/GenBank/DDBJ whole genome shotgun (WGS) entry which is preliminary data.</text>
</comment>
<reference evidence="14 15" key="1">
    <citation type="submission" date="2016-04" db="EMBL/GenBank/DDBJ databases">
        <authorList>
            <person name="Evans L.H."/>
            <person name="Alamgir A."/>
            <person name="Owens N."/>
            <person name="Weber N.D."/>
            <person name="Virtaneva K."/>
            <person name="Barbian K."/>
            <person name="Babar A."/>
            <person name="Rosenke K."/>
        </authorList>
    </citation>
    <scope>NUCLEOTIDE SEQUENCE [LARGE SCALE GENOMIC DNA]</scope>
    <source>
        <strain evidence="14 15">LMa1</strain>
    </source>
</reference>
<dbReference type="FunFam" id="3.40.50.970:FF:000041">
    <property type="entry name" value="Pyruvate:ferredoxin (Flavodoxin) oxidoreductase"/>
    <property type="match status" value="1"/>
</dbReference>
<dbReference type="InterPro" id="IPR019752">
    <property type="entry name" value="Pyrv/ketoisovalerate_OxRed_cat"/>
</dbReference>
<dbReference type="Pfam" id="PF01855">
    <property type="entry name" value="POR_N"/>
    <property type="match status" value="1"/>
</dbReference>
<feature type="binding site" evidence="10">
    <location>
        <position position="64"/>
    </location>
    <ligand>
        <name>thiamine diphosphate</name>
        <dbReference type="ChEBI" id="CHEBI:58937"/>
    </ligand>
</feature>
<dbReference type="GO" id="GO:0051539">
    <property type="term" value="F:4 iron, 4 sulfur cluster binding"/>
    <property type="evidence" value="ECO:0007669"/>
    <property type="project" value="UniProtKB-KW"/>
</dbReference>
<dbReference type="SUPFAM" id="SSF52518">
    <property type="entry name" value="Thiamin diphosphate-binding fold (THDP-binding)"/>
    <property type="match status" value="2"/>
</dbReference>
<feature type="binding site" evidence="10">
    <location>
        <begin position="962"/>
        <end position="965"/>
    </location>
    <ligand>
        <name>thiamine diphosphate</name>
        <dbReference type="ChEBI" id="CHEBI:58937"/>
    </ligand>
</feature>
<dbReference type="GO" id="GO:0019164">
    <property type="term" value="F:pyruvate synthase activity"/>
    <property type="evidence" value="ECO:0007669"/>
    <property type="project" value="UniProtKB-EC"/>
</dbReference>
<feature type="binding site" evidence="10">
    <location>
        <position position="31"/>
    </location>
    <ligand>
        <name>pyruvate</name>
        <dbReference type="ChEBI" id="CHEBI:15361"/>
    </ligand>
</feature>
<dbReference type="PANTHER" id="PTHR32154">
    <property type="entry name" value="PYRUVATE-FLAVODOXIN OXIDOREDUCTASE-RELATED"/>
    <property type="match status" value="1"/>
</dbReference>
<feature type="site" description="Important for catalytic activity" evidence="11">
    <location>
        <position position="64"/>
    </location>
</feature>
<keyword evidence="15" id="KW-1185">Reference proteome</keyword>
<dbReference type="SMART" id="SM00890">
    <property type="entry name" value="EKR"/>
    <property type="match status" value="1"/>
</dbReference>
<dbReference type="GO" id="GO:0022900">
    <property type="term" value="P:electron transport chain"/>
    <property type="evidence" value="ECO:0007669"/>
    <property type="project" value="InterPro"/>
</dbReference>
<dbReference type="GO" id="GO:0005506">
    <property type="term" value="F:iron ion binding"/>
    <property type="evidence" value="ECO:0007669"/>
    <property type="project" value="InterPro"/>
</dbReference>
<dbReference type="InterPro" id="IPR002869">
    <property type="entry name" value="Pyrv_flavodox_OxRed_cen"/>
</dbReference>
<feature type="binding site" evidence="12">
    <location>
        <position position="755"/>
    </location>
    <ligand>
        <name>[4Fe-4S] cluster</name>
        <dbReference type="ChEBI" id="CHEBI:49883"/>
        <label>1</label>
    </ligand>
</feature>
<keyword evidence="4 12" id="KW-0479">Metal-binding</keyword>
<comment type="cofactor">
    <cofactor evidence="12">
        <name>[4Fe-4S] cluster</name>
        <dbReference type="ChEBI" id="CHEBI:49883"/>
    </cofactor>
    <text evidence="12">Binds 3 [4Fe-4S] clusters per subunit.</text>
</comment>
<dbReference type="CDD" id="cd03377">
    <property type="entry name" value="TPP_PFOR_PNO"/>
    <property type="match status" value="1"/>
</dbReference>
<proteinExistence type="inferred from homology"/>
<sequence>MPGNLKTMDGNKAAAYVSYAFTECAAIFPITPSSPMAEYVDEWSAQGRKNLFGQTVKVVEMQSEAGAAGALHGALSAGALSTTYTASQGLLLMIPNMYKIAGELLPGVIHVTARALASHALSIFGDHSDVMACRQTGFAMLASASVQEVMDLAGVAHLAAIKSRVPFMHFFDGFRTSHEMQKIEVIELEQLAGLLDYNAVRAFRERALNPEHPVMKGTAQNPDIFFQAREACNSYYDSVPEIVAGYMKEISKITGREYLPFNYYGAPDAEYVIVAMGSICDVIEEVINYLTRAGEKVGLIKVHLYRPFSARHFFDVLPGTIKKIAVLDRTKEPGALGEPLYQDVRTVFYNRDEKPIITGGRYGLGSKDVIPADILAVYENLKSVSPKMRFTLGITDDVTNLSLERSTNVDTTPEGTIQCKFFGLGSDGTVGANKQAVEIIGDNTDMYTQAYFAYDSKKSGGITVSHLRFGNKPIKCPYLITNADFISCSNQSYVDSFDLLAGLKDGGTFLLNCTWSPEALEEKLPAGMKRYIAGHRINFYTINAAQIAKDIGLGNRTNMIMQSAFFKLTNIIPVDQAIFHLKDSIEKAYSRKGEDVVNMNCESVDKGITELVKITVPAAWEFAVDEKPVDKDVPAFIRNILQPMNRLEGDKLPVSAFKDVPDGRFPLGTSRYEKRGVAAFIPRWIKENCIQCNQCSLVCPHAAIRPVLLSDRETGDAPASFETVPAAGRRLAGMSFRVQISPLDCMGCGSCINTCPAKKKALEFESLESQVARESVNWDYAMTVPEKRDAWDLFTVKGSQFAQPLLEFSGACQGCGETPYAKLVTQLFGERMIISNATGCSSIWGGSAPSMPYCTNKEGKGPAWANSLFEDNAEHGYGVAIAIRQIRNHIAILMKEALSLDIPSGLKEGFQEWLAVRDDAAASKIATARILPLLVTGQNRIIDEIAARKHFLVKQSIWIFGGDGWAYDIGYGGLDHVLASGEDVNILVFDTEVYSNTGGQSSKATPAAAVAKFAASGKKTKKKDLGMMAMTYGYVYVAQVAMGADRGQTIKAIKEAEAYQGPSLIIAYSPCINHGLKAGMGLSQHEMDKAVKAGYWHLYRYNPDLTKEGKNPFILDSKEPTGSFREFIEGEVRYAALKQEFPENAGQLFVNAEIDAKERYEKYSSLARGSDGEGCFK</sequence>
<feature type="binding site" evidence="12">
    <location>
        <position position="812"/>
    </location>
    <ligand>
        <name>[4Fe-4S] cluster</name>
        <dbReference type="ChEBI" id="CHEBI:49883"/>
        <label>3</label>
    </ligand>
</feature>
<feature type="binding site" evidence="12">
    <location>
        <position position="689"/>
    </location>
    <ligand>
        <name>[4Fe-4S] cluster</name>
        <dbReference type="ChEBI" id="CHEBI:49883"/>
        <label>1</label>
    </ligand>
</feature>
<dbReference type="STRING" id="1838280.A6M21_09715"/>
<dbReference type="Gene3D" id="3.40.920.10">
    <property type="entry name" value="Pyruvate-ferredoxin oxidoreductase, PFOR, domain III"/>
    <property type="match status" value="1"/>
</dbReference>
<evidence type="ECO:0000256" key="9">
    <source>
        <dbReference type="PIRNR" id="PIRNR000159"/>
    </source>
</evidence>
<feature type="binding site" evidence="12">
    <location>
        <position position="695"/>
    </location>
    <ligand>
        <name>[4Fe-4S] cluster</name>
        <dbReference type="ChEBI" id="CHEBI:49883"/>
        <label>1</label>
    </ligand>
</feature>
<keyword evidence="2 9" id="KW-0813">Transport</keyword>
<feature type="binding site" evidence="10">
    <location>
        <position position="840"/>
    </location>
    <ligand>
        <name>thiamine diphosphate</name>
        <dbReference type="ChEBI" id="CHEBI:58937"/>
    </ligand>
</feature>
<evidence type="ECO:0000256" key="5">
    <source>
        <dbReference type="ARBA" id="ARBA00022982"/>
    </source>
</evidence>
<dbReference type="FunFam" id="3.30.70.20:FF:000022">
    <property type="entry name" value="Pyruvate:ferredoxin (Flavodoxin) oxidoreductase"/>
    <property type="match status" value="1"/>
</dbReference>
<feature type="binding site" evidence="12">
    <location>
        <position position="748"/>
    </location>
    <ligand>
        <name>[4Fe-4S] cluster</name>
        <dbReference type="ChEBI" id="CHEBI:49883"/>
        <label>2</label>
    </ligand>
</feature>
<feature type="binding site" evidence="10">
    <location>
        <position position="114"/>
    </location>
    <ligand>
        <name>pyruvate</name>
        <dbReference type="ChEBI" id="CHEBI:15361"/>
    </ligand>
</feature>
<feature type="site" description="Important for catalytic activity" evidence="11">
    <location>
        <position position="114"/>
    </location>
</feature>
<comment type="catalytic activity">
    <reaction evidence="9">
        <text>2 oxidized [2Fe-2S]-[ferredoxin] + pyruvate + CoA = 2 reduced [2Fe-2S]-[ferredoxin] + acetyl-CoA + CO2 + H(+)</text>
        <dbReference type="Rhea" id="RHEA:12765"/>
        <dbReference type="Rhea" id="RHEA-COMP:10000"/>
        <dbReference type="Rhea" id="RHEA-COMP:10001"/>
        <dbReference type="ChEBI" id="CHEBI:15361"/>
        <dbReference type="ChEBI" id="CHEBI:15378"/>
        <dbReference type="ChEBI" id="CHEBI:16526"/>
        <dbReference type="ChEBI" id="CHEBI:33737"/>
        <dbReference type="ChEBI" id="CHEBI:33738"/>
        <dbReference type="ChEBI" id="CHEBI:57287"/>
        <dbReference type="ChEBI" id="CHEBI:57288"/>
        <dbReference type="EC" id="1.2.7.1"/>
    </reaction>
</comment>
<evidence type="ECO:0000256" key="10">
    <source>
        <dbReference type="PIRSR" id="PIRSR000159-1"/>
    </source>
</evidence>
<dbReference type="SUPFAM" id="SSF53323">
    <property type="entry name" value="Pyruvate-ferredoxin oxidoreductase, PFOR, domain III"/>
    <property type="match status" value="1"/>
</dbReference>
<organism evidence="14 15">
    <name type="scientific">Desulfotomaculum copahuensis</name>
    <dbReference type="NCBI Taxonomy" id="1838280"/>
    <lineage>
        <taxon>Bacteria</taxon>
        <taxon>Bacillati</taxon>
        <taxon>Bacillota</taxon>
        <taxon>Clostridia</taxon>
        <taxon>Eubacteriales</taxon>
        <taxon>Desulfotomaculaceae</taxon>
        <taxon>Desulfotomaculum</taxon>
    </lineage>
</organism>
<dbReference type="EC" id="1.2.7.1" evidence="9"/>
<dbReference type="GO" id="GO:0006979">
    <property type="term" value="P:response to oxidative stress"/>
    <property type="evidence" value="ECO:0007669"/>
    <property type="project" value="TreeGrafter"/>
</dbReference>
<dbReference type="PIRSF" id="PIRSF000159">
    <property type="entry name" value="NifJ"/>
    <property type="match status" value="1"/>
</dbReference>
<evidence type="ECO:0000256" key="12">
    <source>
        <dbReference type="PIRSR" id="PIRSR000159-50"/>
    </source>
</evidence>
<evidence type="ECO:0000256" key="3">
    <source>
        <dbReference type="ARBA" id="ARBA00022485"/>
    </source>
</evidence>
<dbReference type="InterPro" id="IPR002880">
    <property type="entry name" value="Pyrv_Fd/Flavodoxin_OxRdtase_N"/>
</dbReference>
<feature type="binding site" evidence="12">
    <location>
        <position position="751"/>
    </location>
    <ligand>
        <name>[4Fe-4S] cluster</name>
        <dbReference type="ChEBI" id="CHEBI:49883"/>
        <label>2</label>
    </ligand>
</feature>
<evidence type="ECO:0000256" key="7">
    <source>
        <dbReference type="ARBA" id="ARBA00023004"/>
    </source>
</evidence>
<keyword evidence="5 9" id="KW-0249">Electron transport</keyword>
<feature type="site" description="Important for catalytic activity" evidence="11">
    <location>
        <position position="31"/>
    </location>
</feature>
<dbReference type="PROSITE" id="PS51379">
    <property type="entry name" value="4FE4S_FER_2"/>
    <property type="match status" value="2"/>
</dbReference>
<evidence type="ECO:0000256" key="6">
    <source>
        <dbReference type="ARBA" id="ARBA00023002"/>
    </source>
</evidence>
<dbReference type="Gene3D" id="3.40.50.920">
    <property type="match status" value="1"/>
</dbReference>
<evidence type="ECO:0000313" key="15">
    <source>
        <dbReference type="Proteomes" id="UP000078532"/>
    </source>
</evidence>
<dbReference type="Pfam" id="PF10371">
    <property type="entry name" value="EKR"/>
    <property type="match status" value="1"/>
</dbReference>
<feature type="binding site" evidence="10">
    <location>
        <begin position="991"/>
        <end position="996"/>
    </location>
    <ligand>
        <name>thiamine diphosphate</name>
        <dbReference type="ChEBI" id="CHEBI:58937"/>
    </ligand>
</feature>
<keyword evidence="6 9" id="KW-0560">Oxidoreductase</keyword>
<dbReference type="InterPro" id="IPR033412">
    <property type="entry name" value="PFOR_II"/>
</dbReference>
<evidence type="ECO:0000256" key="11">
    <source>
        <dbReference type="PIRSR" id="PIRSR000159-2"/>
    </source>
</evidence>
<dbReference type="SUPFAM" id="SSF54862">
    <property type="entry name" value="4Fe-4S ferredoxins"/>
    <property type="match status" value="1"/>
</dbReference>
<dbReference type="Pfam" id="PF02775">
    <property type="entry name" value="TPP_enzyme_C"/>
    <property type="match status" value="1"/>
</dbReference>